<reference evidence="1 2" key="1">
    <citation type="journal article" date="2016" name="Nat. Commun.">
        <title>Thousands of microbial genomes shed light on interconnected biogeochemical processes in an aquifer system.</title>
        <authorList>
            <person name="Anantharaman K."/>
            <person name="Brown C.T."/>
            <person name="Hug L.A."/>
            <person name="Sharon I."/>
            <person name="Castelle C.J."/>
            <person name="Probst A.J."/>
            <person name="Thomas B.C."/>
            <person name="Singh A."/>
            <person name="Wilkins M.J."/>
            <person name="Karaoz U."/>
            <person name="Brodie E.L."/>
            <person name="Williams K.H."/>
            <person name="Hubbard S.S."/>
            <person name="Banfield J.F."/>
        </authorList>
    </citation>
    <scope>NUCLEOTIDE SEQUENCE [LARGE SCALE GENOMIC DNA]</scope>
</reference>
<dbReference type="STRING" id="1817825.A2720_01935"/>
<name>A0A1F5NW63_9BACT</name>
<evidence type="ECO:0000313" key="1">
    <source>
        <dbReference type="EMBL" id="OGE81916.1"/>
    </source>
</evidence>
<evidence type="ECO:0000313" key="2">
    <source>
        <dbReference type="Proteomes" id="UP000178892"/>
    </source>
</evidence>
<dbReference type="EMBL" id="MFEL01000001">
    <property type="protein sequence ID" value="OGE81916.1"/>
    <property type="molecule type" value="Genomic_DNA"/>
</dbReference>
<proteinExistence type="predicted"/>
<organism evidence="1 2">
    <name type="scientific">Candidatus Doudnabacteria bacterium RIFCSPHIGHO2_01_FULL_46_24</name>
    <dbReference type="NCBI Taxonomy" id="1817825"/>
    <lineage>
        <taxon>Bacteria</taxon>
        <taxon>Candidatus Doudnaibacteriota</taxon>
    </lineage>
</organism>
<protein>
    <submittedName>
        <fullName evidence="1">Uncharacterized protein</fullName>
    </submittedName>
</protein>
<sequence length="118" mass="13426">MKSDFKKIIEWLTYILKCPICGYRYNLEQTKLIDSRENKPQVGANLLVHTDCERCKSSVVFSIAIDGPEIFSVGMVTDLTSIDTTRFKNTRALSTDDVLAMHQFLKVFDGDFRVALKA</sequence>
<comment type="caution">
    <text evidence="1">The sequence shown here is derived from an EMBL/GenBank/DDBJ whole genome shotgun (WGS) entry which is preliminary data.</text>
</comment>
<dbReference type="Proteomes" id="UP000178892">
    <property type="component" value="Unassembled WGS sequence"/>
</dbReference>
<gene>
    <name evidence="1" type="ORF">A2720_01935</name>
</gene>
<dbReference type="AlphaFoldDB" id="A0A1F5NW63"/>
<accession>A0A1F5NW63</accession>